<evidence type="ECO:0000256" key="1">
    <source>
        <dbReference type="ARBA" id="ARBA00006432"/>
    </source>
</evidence>
<dbReference type="Pfam" id="PF13193">
    <property type="entry name" value="AMP-binding_C"/>
    <property type="match status" value="1"/>
</dbReference>
<evidence type="ECO:0000256" key="2">
    <source>
        <dbReference type="ARBA" id="ARBA00022598"/>
    </source>
</evidence>
<sequence>MEKNDYSPWKLFSESCGKYRDNTLLVYNDNSYTYREIYDKVIAFCNLLEKWDFTIGGVYLPNCTEFITGMLALNRLKKVFVSLSYQFRGDTLTELINYTDVELLITDAKGHAAIKDSISSMNIRTVIVLQENGSFDTYEYQNKNLRELPGISENTFGICFTSGSTSRPKGILLSNKAITGNALAVAEHLGFTSEEKTIIPRSLAQASPISGDVLMAISRGGGIILLNNVFHPAIFLKAVQEYKATNFYIVRTMLLQVLEYSQLKNYDLSSIKRILIGGMVNPLTIYQKTAQAFPAVRVYNAYGTSEASARVTFGEHEDVISLPCVIGKPMRGSDIKIYREDGSEADTGEIGELYITSDYMMDGYYKSDELTREVLGAKGFRVRDLGYKDREGRFFVLSRNDDMIMQGGSRAYPIDIEEVLLKNPAVKETAVIGVEDERLGQKIVALVVLKEAGSLEVKDIYKWCVAELEDRKVPKEIYIIPEIPRNVIGKISKKDIKELYTSLITRQEAI</sequence>
<dbReference type="EC" id="6.2.1.3" evidence="5"/>
<keyword evidence="6" id="KW-1185">Reference proteome</keyword>
<keyword evidence="2 5" id="KW-0436">Ligase</keyword>
<dbReference type="STRING" id="48256.CLHUN_12390"/>
<dbReference type="RefSeq" id="WP_080063688.1">
    <property type="nucleotide sequence ID" value="NZ_MZGX01000006.1"/>
</dbReference>
<accession>A0A1V4SP41</accession>
<dbReference type="PROSITE" id="PS00455">
    <property type="entry name" value="AMP_BINDING"/>
    <property type="match status" value="1"/>
</dbReference>
<dbReference type="GO" id="GO:0004467">
    <property type="term" value="F:long-chain fatty acid-CoA ligase activity"/>
    <property type="evidence" value="ECO:0007669"/>
    <property type="project" value="UniProtKB-EC"/>
</dbReference>
<evidence type="ECO:0000313" key="6">
    <source>
        <dbReference type="Proteomes" id="UP000191554"/>
    </source>
</evidence>
<comment type="caution">
    <text evidence="5">The sequence shown here is derived from an EMBL/GenBank/DDBJ whole genome shotgun (WGS) entry which is preliminary data.</text>
</comment>
<dbReference type="InterPro" id="IPR025110">
    <property type="entry name" value="AMP-bd_C"/>
</dbReference>
<dbReference type="Proteomes" id="UP000191554">
    <property type="component" value="Unassembled WGS sequence"/>
</dbReference>
<dbReference type="InterPro" id="IPR042099">
    <property type="entry name" value="ANL_N_sf"/>
</dbReference>
<evidence type="ECO:0000259" key="3">
    <source>
        <dbReference type="Pfam" id="PF00501"/>
    </source>
</evidence>
<feature type="domain" description="AMP-dependent synthetase/ligase" evidence="3">
    <location>
        <begin position="12"/>
        <end position="365"/>
    </location>
</feature>
<dbReference type="InterPro" id="IPR045851">
    <property type="entry name" value="AMP-bd_C_sf"/>
</dbReference>
<dbReference type="GO" id="GO:0031956">
    <property type="term" value="F:medium-chain fatty acid-CoA ligase activity"/>
    <property type="evidence" value="ECO:0007669"/>
    <property type="project" value="TreeGrafter"/>
</dbReference>
<dbReference type="Gene3D" id="3.40.50.12780">
    <property type="entry name" value="N-terminal domain of ligase-like"/>
    <property type="match status" value="1"/>
</dbReference>
<dbReference type="CDD" id="cd04433">
    <property type="entry name" value="AFD_class_I"/>
    <property type="match status" value="1"/>
</dbReference>
<dbReference type="SUPFAM" id="SSF56801">
    <property type="entry name" value="Acetyl-CoA synthetase-like"/>
    <property type="match status" value="1"/>
</dbReference>
<protein>
    <submittedName>
        <fullName evidence="5">Long-chain-fatty-acid--CoA ligase</fullName>
        <ecNumber evidence="5">6.2.1.3</ecNumber>
    </submittedName>
</protein>
<dbReference type="Gene3D" id="3.30.300.30">
    <property type="match status" value="1"/>
</dbReference>
<dbReference type="InterPro" id="IPR000873">
    <property type="entry name" value="AMP-dep_synth/lig_dom"/>
</dbReference>
<reference evidence="5 6" key="1">
    <citation type="submission" date="2017-03" db="EMBL/GenBank/DDBJ databases">
        <title>Genome sequence of Clostridium hungatei DSM 14427.</title>
        <authorList>
            <person name="Poehlein A."/>
            <person name="Daniel R."/>
        </authorList>
    </citation>
    <scope>NUCLEOTIDE SEQUENCE [LARGE SCALE GENOMIC DNA]</scope>
    <source>
        <strain evidence="5 6">DSM 14427</strain>
    </source>
</reference>
<evidence type="ECO:0000259" key="4">
    <source>
        <dbReference type="Pfam" id="PF13193"/>
    </source>
</evidence>
<proteinExistence type="inferred from homology"/>
<dbReference type="PANTHER" id="PTHR43201">
    <property type="entry name" value="ACYL-COA SYNTHETASE"/>
    <property type="match status" value="1"/>
</dbReference>
<comment type="similarity">
    <text evidence="1">Belongs to the ATP-dependent AMP-binding enzyme family.</text>
</comment>
<dbReference type="Pfam" id="PF00501">
    <property type="entry name" value="AMP-binding"/>
    <property type="match status" value="1"/>
</dbReference>
<dbReference type="PANTHER" id="PTHR43201:SF5">
    <property type="entry name" value="MEDIUM-CHAIN ACYL-COA LIGASE ACSF2, MITOCHONDRIAL"/>
    <property type="match status" value="1"/>
</dbReference>
<dbReference type="InterPro" id="IPR020845">
    <property type="entry name" value="AMP-binding_CS"/>
</dbReference>
<dbReference type="OrthoDB" id="9778383at2"/>
<dbReference type="AlphaFoldDB" id="A0A1V4SP41"/>
<dbReference type="EMBL" id="MZGX01000006">
    <property type="protein sequence ID" value="OPX45007.1"/>
    <property type="molecule type" value="Genomic_DNA"/>
</dbReference>
<name>A0A1V4SP41_RUMHU</name>
<organism evidence="5 6">
    <name type="scientific">Ruminiclostridium hungatei</name>
    <name type="common">Clostridium hungatei</name>
    <dbReference type="NCBI Taxonomy" id="48256"/>
    <lineage>
        <taxon>Bacteria</taxon>
        <taxon>Bacillati</taxon>
        <taxon>Bacillota</taxon>
        <taxon>Clostridia</taxon>
        <taxon>Eubacteriales</taxon>
        <taxon>Oscillospiraceae</taxon>
        <taxon>Ruminiclostridium</taxon>
    </lineage>
</organism>
<evidence type="ECO:0000313" key="5">
    <source>
        <dbReference type="EMBL" id="OPX45007.1"/>
    </source>
</evidence>
<gene>
    <name evidence="5" type="primary">lcfB_4</name>
    <name evidence="5" type="ORF">CLHUN_12390</name>
</gene>
<feature type="domain" description="AMP-binding enzyme C-terminal" evidence="4">
    <location>
        <begin position="416"/>
        <end position="490"/>
    </location>
</feature>